<organism evidence="2 3">
    <name type="scientific">Mycena chlorophos</name>
    <name type="common">Agaric fungus</name>
    <name type="synonym">Agaricus chlorophos</name>
    <dbReference type="NCBI Taxonomy" id="658473"/>
    <lineage>
        <taxon>Eukaryota</taxon>
        <taxon>Fungi</taxon>
        <taxon>Dikarya</taxon>
        <taxon>Basidiomycota</taxon>
        <taxon>Agaricomycotina</taxon>
        <taxon>Agaricomycetes</taxon>
        <taxon>Agaricomycetidae</taxon>
        <taxon>Agaricales</taxon>
        <taxon>Marasmiineae</taxon>
        <taxon>Mycenaceae</taxon>
        <taxon>Mycena</taxon>
    </lineage>
</organism>
<keyword evidence="3" id="KW-1185">Reference proteome</keyword>
<accession>A0A8H6VTB4</accession>
<comment type="caution">
    <text evidence="2">The sequence shown here is derived from an EMBL/GenBank/DDBJ whole genome shotgun (WGS) entry which is preliminary data.</text>
</comment>
<feature type="region of interest" description="Disordered" evidence="1">
    <location>
        <begin position="1"/>
        <end position="154"/>
    </location>
</feature>
<feature type="compositionally biased region" description="Polar residues" evidence="1">
    <location>
        <begin position="107"/>
        <end position="121"/>
    </location>
</feature>
<gene>
    <name evidence="2" type="ORF">HMN09_01197200</name>
</gene>
<evidence type="ECO:0000256" key="1">
    <source>
        <dbReference type="SAM" id="MobiDB-lite"/>
    </source>
</evidence>
<name>A0A8H6VTB4_MYCCL</name>
<evidence type="ECO:0000313" key="2">
    <source>
        <dbReference type="EMBL" id="KAF7293192.1"/>
    </source>
</evidence>
<feature type="compositionally biased region" description="Basic residues" evidence="1">
    <location>
        <begin position="59"/>
        <end position="70"/>
    </location>
</feature>
<dbReference type="EMBL" id="JACAZE010000021">
    <property type="protein sequence ID" value="KAF7293192.1"/>
    <property type="molecule type" value="Genomic_DNA"/>
</dbReference>
<feature type="compositionally biased region" description="Basic residues" evidence="1">
    <location>
        <begin position="139"/>
        <end position="149"/>
    </location>
</feature>
<proteinExistence type="predicted"/>
<feature type="compositionally biased region" description="Polar residues" evidence="1">
    <location>
        <begin position="28"/>
        <end position="38"/>
    </location>
</feature>
<dbReference type="Proteomes" id="UP000613580">
    <property type="component" value="Unassembled WGS sequence"/>
</dbReference>
<dbReference type="AlphaFoldDB" id="A0A8H6VTB4"/>
<sequence>MAPGLAPSADRRPARQKHLGPDPDPADPTSTQPQTEKQNPAHAHCCGTSATQASSDPYHHHHQGQSRPRRLVFAPSYSPPSTSPPANAQQFPADSGSACPYRRRPTRPSQASKPRRSQSLADKTPPGTQRALGTPTTQARRRSRSRSRSRSAMPLGLVMLMSSLSHCRGWCVRAARSRTVDARSRPCTVDPIVDVEEVELEWA</sequence>
<protein>
    <submittedName>
        <fullName evidence="2">Uncharacterized protein</fullName>
    </submittedName>
</protein>
<evidence type="ECO:0000313" key="3">
    <source>
        <dbReference type="Proteomes" id="UP000613580"/>
    </source>
</evidence>
<reference evidence="2" key="1">
    <citation type="submission" date="2020-05" db="EMBL/GenBank/DDBJ databases">
        <title>Mycena genomes resolve the evolution of fungal bioluminescence.</title>
        <authorList>
            <person name="Tsai I.J."/>
        </authorList>
    </citation>
    <scope>NUCLEOTIDE SEQUENCE</scope>
    <source>
        <strain evidence="2">110903Hualien_Pintung</strain>
    </source>
</reference>